<evidence type="ECO:0000313" key="4">
    <source>
        <dbReference type="EMBL" id="RLP78668.1"/>
    </source>
</evidence>
<name>A0A3L7AG28_9HYPH</name>
<keyword evidence="1" id="KW-0547">Nucleotide-binding</keyword>
<evidence type="ECO:0000256" key="1">
    <source>
        <dbReference type="ARBA" id="ARBA00022741"/>
    </source>
</evidence>
<dbReference type="SUPFAM" id="SSF56801">
    <property type="entry name" value="Acetyl-CoA synthetase-like"/>
    <property type="match status" value="1"/>
</dbReference>
<dbReference type="Pfam" id="PF00501">
    <property type="entry name" value="AMP-binding"/>
    <property type="match status" value="1"/>
</dbReference>
<dbReference type="PANTHER" id="PTHR43272">
    <property type="entry name" value="LONG-CHAIN-FATTY-ACID--COA LIGASE"/>
    <property type="match status" value="1"/>
</dbReference>
<evidence type="ECO:0000259" key="3">
    <source>
        <dbReference type="Pfam" id="PF00501"/>
    </source>
</evidence>
<dbReference type="PROSITE" id="PS00455">
    <property type="entry name" value="AMP_BINDING"/>
    <property type="match status" value="1"/>
</dbReference>
<accession>A0A3L7AG28</accession>
<keyword evidence="2" id="KW-0067">ATP-binding</keyword>
<dbReference type="InterPro" id="IPR000873">
    <property type="entry name" value="AMP-dep_synth/lig_dom"/>
</dbReference>
<dbReference type="PANTHER" id="PTHR43272:SF33">
    <property type="entry name" value="AMP-BINDING DOMAIN-CONTAINING PROTEIN-RELATED"/>
    <property type="match status" value="1"/>
</dbReference>
<dbReference type="GO" id="GO:0016020">
    <property type="term" value="C:membrane"/>
    <property type="evidence" value="ECO:0007669"/>
    <property type="project" value="TreeGrafter"/>
</dbReference>
<comment type="caution">
    <text evidence="4">The sequence shown here is derived from an EMBL/GenBank/DDBJ whole genome shotgun (WGS) entry which is preliminary data.</text>
</comment>
<organism evidence="4 5">
    <name type="scientific">Xanthobacter tagetidis</name>
    <dbReference type="NCBI Taxonomy" id="60216"/>
    <lineage>
        <taxon>Bacteria</taxon>
        <taxon>Pseudomonadati</taxon>
        <taxon>Pseudomonadota</taxon>
        <taxon>Alphaproteobacteria</taxon>
        <taxon>Hyphomicrobiales</taxon>
        <taxon>Xanthobacteraceae</taxon>
        <taxon>Xanthobacter</taxon>
    </lineage>
</organism>
<dbReference type="InterPro" id="IPR020845">
    <property type="entry name" value="AMP-binding_CS"/>
</dbReference>
<dbReference type="RefSeq" id="WP_121623261.1">
    <property type="nucleotide sequence ID" value="NZ_JACIIW010000005.1"/>
</dbReference>
<sequence length="638" mass="70363">MAKHIFWEAEPLVVEAQTADWTIPAIVRERMVRDAEQAVYFVPEGEGFRPVSWRDFGTAVAEIGAGLKALGFGRGERAAIMGEPTLEWVECDFGALVPGGTTVGIYQISSWQEVAHVIADARPLVFFGQKRSHLECGLRAAKPLGPVRLFVQMEGETDGLEPPDADARIITLSELRRIGAAALAADPALFGAMVDEGQGTDVARIIFTSGTTGRPKGVMYTHKAWLLVGEQWVMRFPPIRRRPHVHVAFLSTAHVSSAMVTEIVPLVSKLQPHFAPEKIELVDVFRRARPEVLGMTPRFYQKIAVQLALKQQEGSTLDRLAHRLAMSIGRRVVDDYWRGVPSARWRVALLDLARRTLFRRLRATVGLDRVARAQTGSAMMPMDVAAMWAIWGMDIREAYGLSEAACAVCYQQRPFPKPGTIGRLMDNMPDSDLRLAEDGEILFKSPMVFSGYWEQPEATAKALQDGWFHTGDIAERTPDGDLRLVGRKNDAISTAGGKTINPAEIENAMKLSPFISEAVVFGQGEKYLVALVEIERDSTARWARDAGLSASTYAELAAAPQVEKLIAAEVASANEGFGRVLQVKQFRIIPQPLDSVADALTSAKKVKRRVVRDAFHDLVEGMYDRTEEAILATPAGRR</sequence>
<reference evidence="4 5" key="1">
    <citation type="submission" date="2018-10" db="EMBL/GenBank/DDBJ databases">
        <title>Xanthobacter tagetidis genome sequencing and assembly.</title>
        <authorList>
            <person name="Maclea K.S."/>
            <person name="Goen A.E."/>
            <person name="Fatima S.A."/>
        </authorList>
    </citation>
    <scope>NUCLEOTIDE SEQUENCE [LARGE SCALE GENOMIC DNA]</scope>
    <source>
        <strain evidence="4 5">ATCC 700314</strain>
    </source>
</reference>
<feature type="domain" description="AMP-dependent synthetase/ligase" evidence="3">
    <location>
        <begin position="41"/>
        <end position="453"/>
    </location>
</feature>
<gene>
    <name evidence="4" type="ORF">D9R14_10405</name>
</gene>
<keyword evidence="4" id="KW-0436">Ligase</keyword>
<dbReference type="Pfam" id="PF23562">
    <property type="entry name" value="AMP-binding_C_3"/>
    <property type="match status" value="1"/>
</dbReference>
<dbReference type="Proteomes" id="UP000269692">
    <property type="component" value="Unassembled WGS sequence"/>
</dbReference>
<keyword evidence="5" id="KW-1185">Reference proteome</keyword>
<evidence type="ECO:0000256" key="2">
    <source>
        <dbReference type="ARBA" id="ARBA00022840"/>
    </source>
</evidence>
<dbReference type="OrthoDB" id="9803968at2"/>
<evidence type="ECO:0000313" key="5">
    <source>
        <dbReference type="Proteomes" id="UP000269692"/>
    </source>
</evidence>
<dbReference type="GO" id="GO:0004467">
    <property type="term" value="F:long-chain fatty acid-CoA ligase activity"/>
    <property type="evidence" value="ECO:0007669"/>
    <property type="project" value="TreeGrafter"/>
</dbReference>
<dbReference type="Gene3D" id="3.40.50.12780">
    <property type="entry name" value="N-terminal domain of ligase-like"/>
    <property type="match status" value="2"/>
</dbReference>
<dbReference type="GO" id="GO:0005524">
    <property type="term" value="F:ATP binding"/>
    <property type="evidence" value="ECO:0007669"/>
    <property type="project" value="UniProtKB-KW"/>
</dbReference>
<protein>
    <submittedName>
        <fullName evidence="4">Long-chain fatty acid--CoA ligase</fullName>
    </submittedName>
</protein>
<dbReference type="InterPro" id="IPR042099">
    <property type="entry name" value="ANL_N_sf"/>
</dbReference>
<proteinExistence type="predicted"/>
<dbReference type="AlphaFoldDB" id="A0A3L7AG28"/>
<dbReference type="EMBL" id="RCTF01000007">
    <property type="protein sequence ID" value="RLP78668.1"/>
    <property type="molecule type" value="Genomic_DNA"/>
</dbReference>